<dbReference type="SUPFAM" id="SSF46785">
    <property type="entry name" value="Winged helix' DNA-binding domain"/>
    <property type="match status" value="1"/>
</dbReference>
<dbReference type="PANTHER" id="PTHR33164:SF43">
    <property type="entry name" value="HTH-TYPE TRANSCRIPTIONAL REPRESSOR YETL"/>
    <property type="match status" value="1"/>
</dbReference>
<protein>
    <submittedName>
        <fullName evidence="2">Winged helix DNA-binding protein</fullName>
    </submittedName>
</protein>
<dbReference type="Gene3D" id="1.10.10.10">
    <property type="entry name" value="Winged helix-like DNA-binding domain superfamily/Winged helix DNA-binding domain"/>
    <property type="match status" value="1"/>
</dbReference>
<evidence type="ECO:0000259" key="1">
    <source>
        <dbReference type="PROSITE" id="PS50995"/>
    </source>
</evidence>
<name>A0ABY6GFD2_9BURK</name>
<accession>A0ABY6GFD2</accession>
<dbReference type="PRINTS" id="PR00598">
    <property type="entry name" value="HTHMARR"/>
</dbReference>
<dbReference type="PROSITE" id="PS50995">
    <property type="entry name" value="HTH_MARR_2"/>
    <property type="match status" value="1"/>
</dbReference>
<reference evidence="2" key="1">
    <citation type="submission" date="2022-09" db="EMBL/GenBank/DDBJ databases">
        <title>The complete genome of Acidovorax sp. 5MLIR.</title>
        <authorList>
            <person name="Liu L."/>
            <person name="Yue J."/>
            <person name="Yang F."/>
            <person name="Yuan J."/>
            <person name="Li L."/>
        </authorList>
    </citation>
    <scope>NUCLEOTIDE SEQUENCE</scope>
    <source>
        <strain evidence="2">5MLIR</strain>
        <plasmid evidence="2">unnamed1</plasmid>
    </source>
</reference>
<feature type="domain" description="HTH marR-type" evidence="1">
    <location>
        <begin position="19"/>
        <end position="152"/>
    </location>
</feature>
<keyword evidence="2" id="KW-0238">DNA-binding</keyword>
<dbReference type="InterPro" id="IPR000835">
    <property type="entry name" value="HTH_MarR-typ"/>
</dbReference>
<evidence type="ECO:0000313" key="3">
    <source>
        <dbReference type="Proteomes" id="UP001162800"/>
    </source>
</evidence>
<dbReference type="EMBL" id="CP106882">
    <property type="protein sequence ID" value="UYG53802.1"/>
    <property type="molecule type" value="Genomic_DNA"/>
</dbReference>
<dbReference type="InterPro" id="IPR036390">
    <property type="entry name" value="WH_DNA-bd_sf"/>
</dbReference>
<dbReference type="SMART" id="SM00347">
    <property type="entry name" value="HTH_MARR"/>
    <property type="match status" value="1"/>
</dbReference>
<proteinExistence type="predicted"/>
<dbReference type="RefSeq" id="WP_231043891.1">
    <property type="nucleotide sequence ID" value="NZ_CP106882.1"/>
</dbReference>
<keyword evidence="3" id="KW-1185">Reference proteome</keyword>
<dbReference type="PANTHER" id="PTHR33164">
    <property type="entry name" value="TRANSCRIPTIONAL REGULATOR, MARR FAMILY"/>
    <property type="match status" value="1"/>
</dbReference>
<dbReference type="Proteomes" id="UP001162800">
    <property type="component" value="Plasmid unnamed1"/>
</dbReference>
<organism evidence="2 3">
    <name type="scientific">Comamonas endophytica</name>
    <dbReference type="NCBI Taxonomy" id="2949090"/>
    <lineage>
        <taxon>Bacteria</taxon>
        <taxon>Pseudomonadati</taxon>
        <taxon>Pseudomonadota</taxon>
        <taxon>Betaproteobacteria</taxon>
        <taxon>Burkholderiales</taxon>
        <taxon>Comamonadaceae</taxon>
        <taxon>Comamonas</taxon>
    </lineage>
</organism>
<dbReference type="Pfam" id="PF13463">
    <property type="entry name" value="HTH_27"/>
    <property type="match status" value="1"/>
</dbReference>
<keyword evidence="2" id="KW-0614">Plasmid</keyword>
<sequence length="157" mass="17406">MQTNSVVDSSDAPGFSPARSRFGLLVASVYRQWRRQVDLSFKDLGLSDATRTPLLALYERGGPMRQKDLADALYLDSSSLVRVLAQLRQAQLVDWDCDPADRRTKCIALTDKGHETAGLILAKSLEIERTLLAGLSSEEQQVTRAVLQKISQRFAAL</sequence>
<dbReference type="GO" id="GO:0003677">
    <property type="term" value="F:DNA binding"/>
    <property type="evidence" value="ECO:0007669"/>
    <property type="project" value="UniProtKB-KW"/>
</dbReference>
<gene>
    <name evidence="2" type="ORF">M9799_17865</name>
</gene>
<evidence type="ECO:0000313" key="2">
    <source>
        <dbReference type="EMBL" id="UYG53802.1"/>
    </source>
</evidence>
<geneLocation type="plasmid" evidence="2 3">
    <name>unnamed1</name>
</geneLocation>
<dbReference type="InterPro" id="IPR039422">
    <property type="entry name" value="MarR/SlyA-like"/>
</dbReference>
<dbReference type="InterPro" id="IPR036388">
    <property type="entry name" value="WH-like_DNA-bd_sf"/>
</dbReference>